<dbReference type="PANTHER" id="PTHR30330:SF3">
    <property type="entry name" value="TRANSCRIPTIONAL REGULATOR, LRP FAMILY"/>
    <property type="match status" value="1"/>
</dbReference>
<evidence type="ECO:0000256" key="6">
    <source>
        <dbReference type="ARBA" id="ARBA00022989"/>
    </source>
</evidence>
<dbReference type="AlphaFoldDB" id="A0A0S2W116"/>
<feature type="transmembrane region" description="Helical" evidence="8">
    <location>
        <begin position="135"/>
        <end position="155"/>
    </location>
</feature>
<dbReference type="KEGG" id="ibu:IB211_00324c"/>
<evidence type="ECO:0000256" key="2">
    <source>
        <dbReference type="ARBA" id="ARBA00009261"/>
    </source>
</evidence>
<evidence type="ECO:0000256" key="3">
    <source>
        <dbReference type="ARBA" id="ARBA00022448"/>
    </source>
</evidence>
<dbReference type="Pfam" id="PF01235">
    <property type="entry name" value="Na_Ala_symp"/>
    <property type="match status" value="1"/>
</dbReference>
<dbReference type="PANTHER" id="PTHR30330">
    <property type="entry name" value="AGSS FAMILY TRANSPORTER, SODIUM-ALANINE"/>
    <property type="match status" value="1"/>
</dbReference>
<accession>A0A0S2W116</accession>
<keyword evidence="10" id="KW-1185">Reference proteome</keyword>
<evidence type="ECO:0000256" key="7">
    <source>
        <dbReference type="ARBA" id="ARBA00023136"/>
    </source>
</evidence>
<evidence type="ECO:0000256" key="4">
    <source>
        <dbReference type="ARBA" id="ARBA00022475"/>
    </source>
</evidence>
<evidence type="ECO:0000256" key="5">
    <source>
        <dbReference type="ARBA" id="ARBA00022692"/>
    </source>
</evidence>
<proteinExistence type="inferred from homology"/>
<feature type="transmembrane region" description="Helical" evidence="8">
    <location>
        <begin position="85"/>
        <end position="108"/>
    </location>
</feature>
<dbReference type="GO" id="GO:0005283">
    <property type="term" value="F:amino acid:sodium symporter activity"/>
    <property type="evidence" value="ECO:0007669"/>
    <property type="project" value="InterPro"/>
</dbReference>
<dbReference type="Gene3D" id="1.20.1740.10">
    <property type="entry name" value="Amino acid/polyamine transporter I"/>
    <property type="match status" value="1"/>
</dbReference>
<dbReference type="Proteomes" id="UP000064844">
    <property type="component" value="Chromosome"/>
</dbReference>
<protein>
    <submittedName>
        <fullName evidence="9">Sodium/alanine symporter family protein</fullName>
    </submittedName>
</protein>
<evidence type="ECO:0000256" key="8">
    <source>
        <dbReference type="SAM" id="Phobius"/>
    </source>
</evidence>
<keyword evidence="7 8" id="KW-0472">Membrane</keyword>
<sequence>MIVLILAAGLIFTLGSKFFQVTNFGHIMKNTIGTLFSKKSADGVQGKGMMKPLEVISIAIGGAVGVGNIGGVATAIAVGGPGAVFWIWLAAFLGMMMKMAEVALAVYYRSKDGKGGYYGGPTYYMQKGLGRDKGFKFWGVLAVIFGIGIFGNVFSMQNFTVSQAVNATFGVPVLAISLVYVALTYLATVREIPWLGKVASIVVPPCACSIWPAVLSSS</sequence>
<dbReference type="GO" id="GO:0005886">
    <property type="term" value="C:plasma membrane"/>
    <property type="evidence" value="ECO:0007669"/>
    <property type="project" value="UniProtKB-SubCell"/>
</dbReference>
<keyword evidence="4" id="KW-1003">Cell membrane</keyword>
<feature type="transmembrane region" description="Helical" evidence="8">
    <location>
        <begin position="55"/>
        <end position="79"/>
    </location>
</feature>
<name>A0A0S2W116_9FIRM</name>
<feature type="transmembrane region" description="Helical" evidence="8">
    <location>
        <begin position="167"/>
        <end position="187"/>
    </location>
</feature>
<keyword evidence="6 8" id="KW-1133">Transmembrane helix</keyword>
<reference evidence="9 10" key="1">
    <citation type="journal article" date="2015" name="Nat. Commun.">
        <title>Production of butyrate from lysine and the Amadori product fructoselysine by a human gut commensal.</title>
        <authorList>
            <person name="Bui T.P."/>
            <person name="Ritari J."/>
            <person name="Boeren S."/>
            <person name="de Waard P."/>
            <person name="Plugge C.M."/>
            <person name="de Vos W.M."/>
        </authorList>
    </citation>
    <scope>NUCLEOTIDE SEQUENCE [LARGE SCALE GENOMIC DNA]</scope>
    <source>
        <strain evidence="9 10">AF211</strain>
    </source>
</reference>
<gene>
    <name evidence="9" type="ORF">IB211_00324c</name>
</gene>
<reference evidence="10" key="2">
    <citation type="submission" date="2015-04" db="EMBL/GenBank/DDBJ databases">
        <title>A butyrogenic pathway from the amino acid lysine in a human gut commensal.</title>
        <authorList>
            <person name="de Vos W.M."/>
            <person name="Bui N.T.P."/>
            <person name="Plugge C.M."/>
            <person name="Ritari J."/>
        </authorList>
    </citation>
    <scope>NUCLEOTIDE SEQUENCE [LARGE SCALE GENOMIC DNA]</scope>
    <source>
        <strain evidence="10">AF211</strain>
    </source>
</reference>
<comment type="similarity">
    <text evidence="2">Belongs to the alanine or glycine:cation symporter (AGCS) (TC 2.A.25) family.</text>
</comment>
<dbReference type="InterPro" id="IPR001463">
    <property type="entry name" value="Na/Ala_symport"/>
</dbReference>
<comment type="subcellular location">
    <subcellularLocation>
        <location evidence="1">Cell membrane</location>
        <topology evidence="1">Multi-pass membrane protein</topology>
    </subcellularLocation>
</comment>
<evidence type="ECO:0000313" key="9">
    <source>
        <dbReference type="EMBL" id="ALP92720.1"/>
    </source>
</evidence>
<keyword evidence="5 8" id="KW-0812">Transmembrane</keyword>
<evidence type="ECO:0000256" key="1">
    <source>
        <dbReference type="ARBA" id="ARBA00004651"/>
    </source>
</evidence>
<evidence type="ECO:0000313" key="10">
    <source>
        <dbReference type="Proteomes" id="UP000064844"/>
    </source>
</evidence>
<dbReference type="EMBL" id="CP011307">
    <property type="protein sequence ID" value="ALP92720.1"/>
    <property type="molecule type" value="Genomic_DNA"/>
</dbReference>
<organism evidence="9 10">
    <name type="scientific">Intestinimonas butyriciproducens</name>
    <dbReference type="NCBI Taxonomy" id="1297617"/>
    <lineage>
        <taxon>Bacteria</taxon>
        <taxon>Bacillati</taxon>
        <taxon>Bacillota</taxon>
        <taxon>Clostridia</taxon>
        <taxon>Eubacteriales</taxon>
        <taxon>Intestinimonas</taxon>
    </lineage>
</organism>
<dbReference type="STRING" id="1297617.IB211_00324c"/>
<keyword evidence="3" id="KW-0813">Transport</keyword>